<comment type="caution">
    <text evidence="1">The sequence shown here is derived from an EMBL/GenBank/DDBJ whole genome shotgun (WGS) entry which is preliminary data.</text>
</comment>
<dbReference type="Proteomes" id="UP001629235">
    <property type="component" value="Unassembled WGS sequence"/>
</dbReference>
<accession>A0ACC7N7M4</accession>
<name>A0ACC7N7M4_9BURK</name>
<organism evidence="1 2">
    <name type="scientific">Paraburkholderia rhynchosiae</name>
    <dbReference type="NCBI Taxonomy" id="487049"/>
    <lineage>
        <taxon>Bacteria</taxon>
        <taxon>Pseudomonadati</taxon>
        <taxon>Pseudomonadota</taxon>
        <taxon>Betaproteobacteria</taxon>
        <taxon>Burkholderiales</taxon>
        <taxon>Burkholderiaceae</taxon>
        <taxon>Paraburkholderia</taxon>
    </lineage>
</organism>
<proteinExistence type="predicted"/>
<evidence type="ECO:0000313" key="2">
    <source>
        <dbReference type="Proteomes" id="UP001629235"/>
    </source>
</evidence>
<gene>
    <name evidence="1" type="ORF">PQR01_08125</name>
</gene>
<reference evidence="1 2" key="1">
    <citation type="journal article" date="2024" name="Chem. Sci.">
        <title>Discovery of megapolipeptins by genome mining of a Burkholderiales bacteria collection.</title>
        <authorList>
            <person name="Paulo B.S."/>
            <person name="Recchia M.J.J."/>
            <person name="Lee S."/>
            <person name="Fergusson C.H."/>
            <person name="Romanowski S.B."/>
            <person name="Hernandez A."/>
            <person name="Krull N."/>
            <person name="Liu D.Y."/>
            <person name="Cavanagh H."/>
            <person name="Bos A."/>
            <person name="Gray C.A."/>
            <person name="Murphy B.T."/>
            <person name="Linington R.G."/>
            <person name="Eustaquio A.S."/>
        </authorList>
    </citation>
    <scope>NUCLEOTIDE SEQUENCE [LARGE SCALE GENOMIC DNA]</scope>
    <source>
        <strain evidence="1 2">RL18-126-BIB-B</strain>
    </source>
</reference>
<evidence type="ECO:0000313" key="1">
    <source>
        <dbReference type="EMBL" id="MFM0103447.1"/>
    </source>
</evidence>
<sequence length="856" mass="90702">MPLNASSHRRSRCAQRVRLLATLPFIVLGLQSCAAPNADVDAHAGPYQVEIRRTALGIPHVKAGDWGSLGYGYGYVQAQDNLCTMAEGFITYRGERSRYFGADARPAAESTFGQPDNLNADFFFRFIADDAAVSRYRQSQTAAMRALIDGFVAGYNRYVSELAHGEFPAAHAACRAAPWAGKISSADVYRRLYAANLAGGATRFVNAIATATPPAAAAPSPDASREPAAEDEHGGSNTELAASTPLDPIGGHSGIGSNALAFGADATRNGSALLLGNPHWFWSGPDRLYQAQLTIPGQLNVSGVSFLGMPLILMGFNENVAWAHTVSTAKRFGLFKLTLVPGSPTTYLVDGKTEAMTPTQVRVDVRAADGSIHTVSRTLYRSRFGPLVNLGARSPALAWNAQQAFALRDINADNFRVFENFLEWSQANSLDDFIRIQKKNAALPWVNTLAIGRGDPRVWYADIGAVPDVPDELAQRCTPPVGRALAQSMPGVPLLDGSRSECDWRDQPGAAQPRAMPVAQMPGLLRRDYVGNFNGSYWLSNPAAPLTGYAQIIGATNTPQSLRTRLGHSIATQLQSAPQGVSADALGHAALDSRSMSALLFRQPVLERVCGSGGDAAAGANAVAGTAAQADADTAASAALNTAENTAELRPACKVLAAWDGTASANAIGATLWDELWRRLLTIPPAQLYAVPFDPAHPLTTPAGIAADPAKLAAALHDAIAALQKAGLAIDAPRSAALYVQRNDERIPLYGGCDAAGYFTAACAAHPFDTRAYSMNVNPSGDTYLQVVSFAGDQVLARTLLASSESDDPASPHYADATRDYAAQRWLSVPFSEASIVRDPAMSVRTLSSSDAQPVN</sequence>
<protein>
    <submittedName>
        <fullName evidence="1">Penicillin acylase family protein</fullName>
    </submittedName>
</protein>
<keyword evidence="2" id="KW-1185">Reference proteome</keyword>
<dbReference type="EMBL" id="JAQQDW010000011">
    <property type="protein sequence ID" value="MFM0103447.1"/>
    <property type="molecule type" value="Genomic_DNA"/>
</dbReference>